<dbReference type="SMART" id="SM00316">
    <property type="entry name" value="S1"/>
    <property type="match status" value="1"/>
</dbReference>
<evidence type="ECO:0000313" key="3">
    <source>
        <dbReference type="EMBL" id="KGO07765.1"/>
    </source>
</evidence>
<dbReference type="InterPro" id="IPR003029">
    <property type="entry name" value="S1_domain"/>
</dbReference>
<dbReference type="PANTHER" id="PTHR37296:SF1">
    <property type="entry name" value="CONSERVED VIRULENCE FACTOR B"/>
    <property type="match status" value="1"/>
</dbReference>
<feature type="domain" description="S1 motif" evidence="2">
    <location>
        <begin position="144"/>
        <end position="206"/>
    </location>
</feature>
<dbReference type="InterPro" id="IPR040764">
    <property type="entry name" value="CvfB_WH"/>
</dbReference>
<dbReference type="RefSeq" id="WP_035328180.1">
    <property type="nucleotide sequence ID" value="NZ_CP015125.1"/>
</dbReference>
<accession>A0A0A2H557</accession>
<dbReference type="Gene3D" id="2.40.50.140">
    <property type="entry name" value="Nucleic acid-binding proteins"/>
    <property type="match status" value="2"/>
</dbReference>
<comment type="caution">
    <text evidence="3">The sequence shown here is derived from an EMBL/GenBank/DDBJ whole genome shotgun (WGS) entry which is preliminary data.</text>
</comment>
<dbReference type="EMBL" id="JSAQ01000001">
    <property type="protein sequence ID" value="KGO07765.1"/>
    <property type="molecule type" value="Genomic_DNA"/>
</dbReference>
<dbReference type="InterPro" id="IPR036388">
    <property type="entry name" value="WH-like_DNA-bd_sf"/>
</dbReference>
<dbReference type="InterPro" id="IPR014464">
    <property type="entry name" value="CvfB_fam"/>
</dbReference>
<name>A0A0A2H557_9FLAO</name>
<dbReference type="Pfam" id="PF17783">
    <property type="entry name" value="WHD_CvfB"/>
    <property type="match status" value="1"/>
</dbReference>
<dbReference type="PIRSF" id="PIRSF012524">
    <property type="entry name" value="YitL_S1"/>
    <property type="match status" value="1"/>
</dbReference>
<keyword evidence="4" id="KW-1185">Reference proteome</keyword>
<evidence type="ECO:0000256" key="1">
    <source>
        <dbReference type="PIRNR" id="PIRNR012524"/>
    </source>
</evidence>
<dbReference type="Proteomes" id="UP000030140">
    <property type="component" value="Unassembled WGS sequence"/>
</dbReference>
<dbReference type="InterPro" id="IPR039566">
    <property type="entry name" value="CvfB_S1_st"/>
</dbReference>
<dbReference type="GO" id="GO:0003676">
    <property type="term" value="F:nucleic acid binding"/>
    <property type="evidence" value="ECO:0007669"/>
    <property type="project" value="InterPro"/>
</dbReference>
<dbReference type="KEGG" id="ddo:I597_1594"/>
<proteinExistence type="inferred from homology"/>
<evidence type="ECO:0000259" key="2">
    <source>
        <dbReference type="SMART" id="SM00316"/>
    </source>
</evidence>
<protein>
    <submittedName>
        <fullName evidence="3">GntR family transcriptional regulator</fullName>
    </submittedName>
</protein>
<evidence type="ECO:0000313" key="4">
    <source>
        <dbReference type="Proteomes" id="UP000030140"/>
    </source>
</evidence>
<dbReference type="AlphaFoldDB" id="A0A0A2H557"/>
<dbReference type="PANTHER" id="PTHR37296">
    <property type="entry name" value="CONSERVED VIRULENCE FACTOR B"/>
    <property type="match status" value="1"/>
</dbReference>
<dbReference type="Gene3D" id="1.10.10.10">
    <property type="entry name" value="Winged helix-like DNA-binding domain superfamily/Winged helix DNA-binding domain"/>
    <property type="match status" value="1"/>
</dbReference>
<dbReference type="OrthoDB" id="9801597at2"/>
<organism evidence="3 4">
    <name type="scientific">Dokdonia donghaensis DSW-1</name>
    <dbReference type="NCBI Taxonomy" id="1300343"/>
    <lineage>
        <taxon>Bacteria</taxon>
        <taxon>Pseudomonadati</taxon>
        <taxon>Bacteroidota</taxon>
        <taxon>Flavobacteriia</taxon>
        <taxon>Flavobacteriales</taxon>
        <taxon>Flavobacteriaceae</taxon>
        <taxon>Dokdonia</taxon>
    </lineage>
</organism>
<dbReference type="InterPro" id="IPR012340">
    <property type="entry name" value="NA-bd_OB-fold"/>
</dbReference>
<dbReference type="Pfam" id="PF13509">
    <property type="entry name" value="S1_2"/>
    <property type="match status" value="1"/>
</dbReference>
<dbReference type="PATRIC" id="fig|1300343.5.peg.1604"/>
<comment type="similarity">
    <text evidence="1">Belongs to the CvfB family.</text>
</comment>
<sequence length="277" mass="32086">MLEIGKYHIMRIDRETEPGLFLSNEAGDDVLLPNKYVPEEYKIWDELNVYVYLDHEERPVATTLKPYIELNNFGYLRCTAVNNVGAFLDWGLEKELFVPFAQQARPMKVGSWYIVYMYLDEKTNRLAATSKTMKYLSNDNVEVKKFDKVEVIISHITDRGANAIVNGKHKGLIYKEDIFEDIRTGDKLDAWVKKVRPDGKIDLILQEEGYKSIEPNAQYIYEELQANDGFMPLHDKSDPVDIQNQLGLSKKSFKKAIGTLYRDRKILIKEDGIHIID</sequence>
<reference evidence="3 4" key="1">
    <citation type="submission" date="2014-10" db="EMBL/GenBank/DDBJ databases">
        <title>Draft genome sequence of the proteorhodopsin-containing marine bacterium Dokdonia donghaensis.</title>
        <authorList>
            <person name="Gomez-Consarnau L."/>
            <person name="Gonzalez J.M."/>
            <person name="Riedel T."/>
            <person name="Jaenicke S."/>
            <person name="Wagner-Doebler I."/>
            <person name="Fuhrman J.A."/>
        </authorList>
    </citation>
    <scope>NUCLEOTIDE SEQUENCE [LARGE SCALE GENOMIC DNA]</scope>
    <source>
        <strain evidence="3 4">DSW-1</strain>
    </source>
</reference>
<gene>
    <name evidence="3" type="ORF">NV36_13565</name>
</gene>